<evidence type="ECO:0000259" key="4">
    <source>
        <dbReference type="Pfam" id="PF13193"/>
    </source>
</evidence>
<dbReference type="Gene3D" id="3.30.300.30">
    <property type="match status" value="1"/>
</dbReference>
<proteinExistence type="inferred from homology"/>
<accession>A0A1H2TP08</accession>
<evidence type="ECO:0000313" key="5">
    <source>
        <dbReference type="EMBL" id="GLV13932.1"/>
    </source>
</evidence>
<dbReference type="CDD" id="cd05936">
    <property type="entry name" value="FC-FACS_FadD_like"/>
    <property type="match status" value="1"/>
</dbReference>
<keyword evidence="2 5" id="KW-0436">Ligase</keyword>
<reference evidence="7" key="2">
    <citation type="submission" date="2016-10" db="EMBL/GenBank/DDBJ databases">
        <authorList>
            <person name="Varghese N."/>
        </authorList>
    </citation>
    <scope>NUCLEOTIDE SEQUENCE [LARGE SCALE GENOMIC DNA]</scope>
    <source>
        <strain evidence="7">DSM 12489</strain>
    </source>
</reference>
<dbReference type="Proteomes" id="UP001157137">
    <property type="component" value="Unassembled WGS sequence"/>
</dbReference>
<dbReference type="Pfam" id="PF00501">
    <property type="entry name" value="AMP-binding"/>
    <property type="match status" value="1"/>
</dbReference>
<dbReference type="FunFam" id="3.30.300.30:FF:000008">
    <property type="entry name" value="2,3-dihydroxybenzoate-AMP ligase"/>
    <property type="match status" value="1"/>
</dbReference>
<organism evidence="6 7">
    <name type="scientific">Alicyclobacillus hesperidum</name>
    <dbReference type="NCBI Taxonomy" id="89784"/>
    <lineage>
        <taxon>Bacteria</taxon>
        <taxon>Bacillati</taxon>
        <taxon>Bacillota</taxon>
        <taxon>Bacilli</taxon>
        <taxon>Bacillales</taxon>
        <taxon>Alicyclobacillaceae</taxon>
        <taxon>Alicyclobacillus</taxon>
    </lineage>
</organism>
<evidence type="ECO:0000313" key="7">
    <source>
        <dbReference type="Proteomes" id="UP000182589"/>
    </source>
</evidence>
<dbReference type="AlphaFoldDB" id="A0A1H2TP08"/>
<dbReference type="PROSITE" id="PS00455">
    <property type="entry name" value="AMP_BINDING"/>
    <property type="match status" value="1"/>
</dbReference>
<dbReference type="NCBIfam" id="NF004837">
    <property type="entry name" value="PRK06187.1"/>
    <property type="match status" value="1"/>
</dbReference>
<dbReference type="PANTHER" id="PTHR43767:SF9">
    <property type="entry name" value="LONG-CHAIN-FATTY-ACID--COA LIGASE"/>
    <property type="match status" value="1"/>
</dbReference>
<evidence type="ECO:0000256" key="1">
    <source>
        <dbReference type="ARBA" id="ARBA00006432"/>
    </source>
</evidence>
<dbReference type="EMBL" id="BSRA01000008">
    <property type="protein sequence ID" value="GLV13932.1"/>
    <property type="molecule type" value="Genomic_DNA"/>
</dbReference>
<dbReference type="SUPFAM" id="SSF56801">
    <property type="entry name" value="Acetyl-CoA synthetase-like"/>
    <property type="match status" value="1"/>
</dbReference>
<dbReference type="InterPro" id="IPR000873">
    <property type="entry name" value="AMP-dep_synth/lig_dom"/>
</dbReference>
<evidence type="ECO:0000313" key="6">
    <source>
        <dbReference type="EMBL" id="SDW45562.1"/>
    </source>
</evidence>
<gene>
    <name evidence="5" type="ORF">Heshes_16160</name>
    <name evidence="6" type="ORF">SAMN04489725_10649</name>
</gene>
<dbReference type="InterPro" id="IPR025110">
    <property type="entry name" value="AMP-bd_C"/>
</dbReference>
<dbReference type="InterPro" id="IPR050237">
    <property type="entry name" value="ATP-dep_AMP-bd_enzyme"/>
</dbReference>
<reference evidence="5" key="3">
    <citation type="submission" date="2023-02" db="EMBL/GenBank/DDBJ databases">
        <title>Proposal of a novel subspecies: Alicyclobacillus hesperidum subspecies aegle.</title>
        <authorList>
            <person name="Goto K."/>
            <person name="Fujii T."/>
            <person name="Yasui K."/>
            <person name="Mochida K."/>
            <person name="Kato-Tanaka Y."/>
            <person name="Morohoshi S."/>
            <person name="An S.Y."/>
            <person name="Kasai H."/>
            <person name="Yokota A."/>
        </authorList>
    </citation>
    <scope>NUCLEOTIDE SEQUENCE</scope>
    <source>
        <strain evidence="5">DSM 12766</strain>
    </source>
</reference>
<feature type="domain" description="AMP-binding enzyme C-terminal" evidence="4">
    <location>
        <begin position="449"/>
        <end position="524"/>
    </location>
</feature>
<dbReference type="EMBL" id="FNOJ01000006">
    <property type="protein sequence ID" value="SDW45562.1"/>
    <property type="molecule type" value="Genomic_DNA"/>
</dbReference>
<dbReference type="Gene3D" id="3.40.50.12780">
    <property type="entry name" value="N-terminal domain of ligase-like"/>
    <property type="match status" value="1"/>
</dbReference>
<dbReference type="STRING" id="89784.SAMN04489725_10649"/>
<dbReference type="FunFam" id="3.40.50.12780:FF:000003">
    <property type="entry name" value="Long-chain-fatty-acid--CoA ligase FadD"/>
    <property type="match status" value="1"/>
</dbReference>
<dbReference type="RefSeq" id="WP_074692695.1">
    <property type="nucleotide sequence ID" value="NZ_BSRA01000008.1"/>
</dbReference>
<dbReference type="InterPro" id="IPR045851">
    <property type="entry name" value="AMP-bd_C_sf"/>
</dbReference>
<keyword evidence="7" id="KW-1185">Reference proteome</keyword>
<sequence length="541" mass="59077">MLQGYGFQHYPAHIPTSIDVPEISMRDLFRQSVKTYRDCVATWFYGRQMTYGELQQAVDAFAAGLQGLGVGKGDRVAIMLPNCPQYVIAYYGILTAGAVVAQVNPMSVPRELQHILADSGAKVMVTLDALAPRVQGVQSETDVAYIISVALQDQSVTPEGTTPFAAVVQNGLARPLDEVMIDPAEDVAVLQYTGGTTGLSKGAMLTHRNLVANTLQCYYFFRDSYHPGNDTCLTVLPLFHVFGMTVCMNVSIYNGARLLLIPRFDPAEVAQIIKAEQPTMFPGVPTMYTALLHLPNIENYGLNSIRVCNSGGAPMPVELMRAFEAKTGTTVYEGFGLSEASPVTHCNSTFAPRKPGTIGLPYPSTEYKIVDLEDGVTEVPVGEIGELVIRGPQVMKGYWNMPEETARTLRDGWLYTGDIATVDEDGYVSIVDRKKDMIIASGYNIYPREVEEVLYEHPAVQEAIVVGVPDAYRGETVKAFIVLKAGAQATEDEIIAHCKAGLSPYKVPKLIEFRSELPKSSVGKLLRRALREESTAKVDGA</sequence>
<dbReference type="InterPro" id="IPR020845">
    <property type="entry name" value="AMP-binding_CS"/>
</dbReference>
<dbReference type="InterPro" id="IPR042099">
    <property type="entry name" value="ANL_N_sf"/>
</dbReference>
<reference evidence="6" key="1">
    <citation type="submission" date="2016-10" db="EMBL/GenBank/DDBJ databases">
        <authorList>
            <person name="de Groot N.N."/>
        </authorList>
    </citation>
    <scope>NUCLEOTIDE SEQUENCE [LARGE SCALE GENOMIC DNA]</scope>
    <source>
        <strain evidence="6">DSM 12489</strain>
    </source>
</reference>
<dbReference type="Pfam" id="PF13193">
    <property type="entry name" value="AMP-binding_C"/>
    <property type="match status" value="1"/>
</dbReference>
<evidence type="ECO:0000259" key="3">
    <source>
        <dbReference type="Pfam" id="PF00501"/>
    </source>
</evidence>
<dbReference type="Proteomes" id="UP000182589">
    <property type="component" value="Unassembled WGS sequence"/>
</dbReference>
<feature type="domain" description="AMP-dependent synthetase/ligase" evidence="3">
    <location>
        <begin position="29"/>
        <end position="399"/>
    </location>
</feature>
<dbReference type="GO" id="GO:0016877">
    <property type="term" value="F:ligase activity, forming carbon-sulfur bonds"/>
    <property type="evidence" value="ECO:0007669"/>
    <property type="project" value="UniProtKB-ARBA"/>
</dbReference>
<protein>
    <submittedName>
        <fullName evidence="6">Long-chain acyl-CoA synthetase</fullName>
    </submittedName>
    <submittedName>
        <fullName evidence="5">Long-chain-fatty-acid--CoA ligase</fullName>
    </submittedName>
</protein>
<comment type="similarity">
    <text evidence="1">Belongs to the ATP-dependent AMP-binding enzyme family.</text>
</comment>
<evidence type="ECO:0000256" key="2">
    <source>
        <dbReference type="ARBA" id="ARBA00022598"/>
    </source>
</evidence>
<dbReference type="PANTHER" id="PTHR43767">
    <property type="entry name" value="LONG-CHAIN-FATTY-ACID--COA LIGASE"/>
    <property type="match status" value="1"/>
</dbReference>
<name>A0A1H2TP08_9BACL</name>